<sequence length="140" mass="15729">MANQYSKEFLDRYEELVDSIEVLAASVLRGNRFTPAEAVAFTLNELGDDDLHDEPHLALVGYVHLLGLLDESKESRKLHSQLVQALYEYFDQGDVTVEHIQESVVSILLSVGETDAADKFLFLYNKTLGGMSFLDQLMMA</sequence>
<dbReference type="AlphaFoldDB" id="A0A074LWB8"/>
<gene>
    <name evidence="1" type="ORF">EL26_02445</name>
</gene>
<accession>A0A074LWB8</accession>
<evidence type="ECO:0000313" key="1">
    <source>
        <dbReference type="EMBL" id="KEO84890.1"/>
    </source>
</evidence>
<protein>
    <submittedName>
        <fullName evidence="1">Uncharacterized protein</fullName>
    </submittedName>
</protein>
<evidence type="ECO:0000313" key="2">
    <source>
        <dbReference type="Proteomes" id="UP000027931"/>
    </source>
</evidence>
<dbReference type="Proteomes" id="UP000027931">
    <property type="component" value="Unassembled WGS sequence"/>
</dbReference>
<comment type="caution">
    <text evidence="1">The sequence shown here is derived from an EMBL/GenBank/DDBJ whole genome shotgun (WGS) entry which is preliminary data.</text>
</comment>
<proteinExistence type="predicted"/>
<name>A0A074LWB8_9BACL</name>
<dbReference type="STRING" id="1157490.EL26_02445"/>
<dbReference type="EMBL" id="JMIR01000002">
    <property type="protein sequence ID" value="KEO84890.1"/>
    <property type="molecule type" value="Genomic_DNA"/>
</dbReference>
<dbReference type="RefSeq" id="WP_038084045.1">
    <property type="nucleotide sequence ID" value="NZ_JMIR01000002.1"/>
</dbReference>
<keyword evidence="2" id="KW-1185">Reference proteome</keyword>
<organism evidence="1 2">
    <name type="scientific">Tumebacillus flagellatus</name>
    <dbReference type="NCBI Taxonomy" id="1157490"/>
    <lineage>
        <taxon>Bacteria</taxon>
        <taxon>Bacillati</taxon>
        <taxon>Bacillota</taxon>
        <taxon>Bacilli</taxon>
        <taxon>Bacillales</taxon>
        <taxon>Alicyclobacillaceae</taxon>
        <taxon>Tumebacillus</taxon>
    </lineage>
</organism>
<reference evidence="1 2" key="1">
    <citation type="journal article" date="2013" name="Int. J. Syst. Evol. Microbiol.">
        <title>Tumebacillus flagellatus sp. nov., an alpha-amylase/pullulanase-producing bacterium isolated from cassava wastewater.</title>
        <authorList>
            <person name="Wang Q."/>
            <person name="Xie N."/>
            <person name="Qin Y."/>
            <person name="Shen N."/>
            <person name="Zhu J."/>
            <person name="Mi H."/>
            <person name="Huang R."/>
        </authorList>
    </citation>
    <scope>NUCLEOTIDE SEQUENCE [LARGE SCALE GENOMIC DNA]</scope>
    <source>
        <strain evidence="1 2">GST4</strain>
    </source>
</reference>